<evidence type="ECO:0000313" key="2">
    <source>
        <dbReference type="EMBL" id="GAG04633.1"/>
    </source>
</evidence>
<name>X0UWE4_9ZZZZ</name>
<organism evidence="2">
    <name type="scientific">marine sediment metagenome</name>
    <dbReference type="NCBI Taxonomy" id="412755"/>
    <lineage>
        <taxon>unclassified sequences</taxon>
        <taxon>metagenomes</taxon>
        <taxon>ecological metagenomes</taxon>
    </lineage>
</organism>
<reference evidence="2" key="1">
    <citation type="journal article" date="2014" name="Front. Microbiol.">
        <title>High frequency of phylogenetically diverse reductive dehalogenase-homologous genes in deep subseafloor sedimentary metagenomes.</title>
        <authorList>
            <person name="Kawai M."/>
            <person name="Futagami T."/>
            <person name="Toyoda A."/>
            <person name="Takaki Y."/>
            <person name="Nishi S."/>
            <person name="Hori S."/>
            <person name="Arai W."/>
            <person name="Tsubouchi T."/>
            <person name="Morono Y."/>
            <person name="Uchiyama I."/>
            <person name="Ito T."/>
            <person name="Fujiyama A."/>
            <person name="Inagaki F."/>
            <person name="Takami H."/>
        </authorList>
    </citation>
    <scope>NUCLEOTIDE SEQUENCE</scope>
    <source>
        <strain evidence="2">Expedition CK06-06</strain>
    </source>
</reference>
<feature type="region of interest" description="Disordered" evidence="1">
    <location>
        <begin position="1"/>
        <end position="62"/>
    </location>
</feature>
<feature type="compositionally biased region" description="Basic and acidic residues" evidence="1">
    <location>
        <begin position="1"/>
        <end position="14"/>
    </location>
</feature>
<proteinExistence type="predicted"/>
<feature type="compositionally biased region" description="Polar residues" evidence="1">
    <location>
        <begin position="48"/>
        <end position="62"/>
    </location>
</feature>
<evidence type="ECO:0000256" key="1">
    <source>
        <dbReference type="SAM" id="MobiDB-lite"/>
    </source>
</evidence>
<gene>
    <name evidence="2" type="ORF">S01H1_34563</name>
</gene>
<dbReference type="AlphaFoldDB" id="X0UWE4"/>
<comment type="caution">
    <text evidence="2">The sequence shown here is derived from an EMBL/GenBank/DDBJ whole genome shotgun (WGS) entry which is preliminary data.</text>
</comment>
<accession>X0UWE4</accession>
<protein>
    <submittedName>
        <fullName evidence="2">Uncharacterized protein</fullName>
    </submittedName>
</protein>
<sequence length="62" mass="6553">MGPKINPRETDMPSKPKPFPRSSGGKASVTTAGPHEMDGCTDGLQYSKGDQLTDAVSQRTSC</sequence>
<dbReference type="EMBL" id="BARS01021527">
    <property type="protein sequence ID" value="GAG04633.1"/>
    <property type="molecule type" value="Genomic_DNA"/>
</dbReference>